<dbReference type="EMBL" id="CDMZ01001904">
    <property type="protein sequence ID" value="CEM39087.1"/>
    <property type="molecule type" value="Genomic_DNA"/>
</dbReference>
<protein>
    <submittedName>
        <fullName evidence="2">Uncharacterized protein</fullName>
    </submittedName>
</protein>
<feature type="signal peptide" evidence="1">
    <location>
        <begin position="1"/>
        <end position="20"/>
    </location>
</feature>
<dbReference type="VEuPathDB" id="CryptoDB:Cvel_24777"/>
<accession>A0A0G4H5K2</accession>
<name>A0A0G4H5K2_9ALVE</name>
<sequence>MPSLSWLSLFLFGLASHALGGSPEEELVVSMYRDFETVQSAFTHIVKGIHYDAPASPLRRLQVTAAECASAVPDELPFTCDFTAAGVCTPTPKEGANATFVSVLLEPIRTCALAHDDCASTDGCQIEDGDCTLSRDASIDLTNALMTHFFDDARCGEYGAFTRTFVAEVMECAKNSTSGNSTFFQRTAHVENCDALSPGNAFAMMQTHAPNMLTALLTSAQQGMEFNMTAYVQETFPDCPGINYIGASNNEECPMTDEQSCKCATPVGMCRWEKLRGTCSTTFLQRFREMENDEFSASMVAVQDCINVPDRVACETR</sequence>
<organism evidence="2">
    <name type="scientific">Chromera velia CCMP2878</name>
    <dbReference type="NCBI Taxonomy" id="1169474"/>
    <lineage>
        <taxon>Eukaryota</taxon>
        <taxon>Sar</taxon>
        <taxon>Alveolata</taxon>
        <taxon>Colpodellida</taxon>
        <taxon>Chromeraceae</taxon>
        <taxon>Chromera</taxon>
    </lineage>
</organism>
<feature type="chain" id="PRO_5005190948" evidence="1">
    <location>
        <begin position="21"/>
        <end position="317"/>
    </location>
</feature>
<gene>
    <name evidence="2" type="ORF">Cvel_24777</name>
</gene>
<proteinExistence type="predicted"/>
<evidence type="ECO:0000313" key="2">
    <source>
        <dbReference type="EMBL" id="CEM39087.1"/>
    </source>
</evidence>
<evidence type="ECO:0000256" key="1">
    <source>
        <dbReference type="SAM" id="SignalP"/>
    </source>
</evidence>
<dbReference type="AlphaFoldDB" id="A0A0G4H5K2"/>
<reference evidence="2" key="1">
    <citation type="submission" date="2014-11" db="EMBL/GenBank/DDBJ databases">
        <authorList>
            <person name="Otto D Thomas"/>
            <person name="Naeem Raeece"/>
        </authorList>
    </citation>
    <scope>NUCLEOTIDE SEQUENCE</scope>
</reference>
<keyword evidence="1" id="KW-0732">Signal</keyword>